<accession>A0ABV6ENT5</accession>
<sequence>MPGTRPTATKAIGDAVAAISHAIRLPPWKSAAAAQIPHEAISCSLSASEAFILAKSTQSSAGCANLSASSALRRQAVHAYYSAATI</sequence>
<evidence type="ECO:0000313" key="1">
    <source>
        <dbReference type="EMBL" id="MFC0239867.1"/>
    </source>
</evidence>
<gene>
    <name evidence="1" type="ORF">ACFFJ6_05285</name>
</gene>
<keyword evidence="2" id="KW-1185">Reference proteome</keyword>
<comment type="caution">
    <text evidence="1">The sequence shown here is derived from an EMBL/GenBank/DDBJ whole genome shotgun (WGS) entry which is preliminary data.</text>
</comment>
<proteinExistence type="predicted"/>
<name>A0ABV6ENT5_9BRAD</name>
<dbReference type="Proteomes" id="UP001589775">
    <property type="component" value="Unassembled WGS sequence"/>
</dbReference>
<dbReference type="RefSeq" id="WP_378385085.1">
    <property type="nucleotide sequence ID" value="NZ_JBHLWM010000001.1"/>
</dbReference>
<dbReference type="EMBL" id="JBHLWM010000001">
    <property type="protein sequence ID" value="MFC0239867.1"/>
    <property type="molecule type" value="Genomic_DNA"/>
</dbReference>
<evidence type="ECO:0000313" key="2">
    <source>
        <dbReference type="Proteomes" id="UP001589775"/>
    </source>
</evidence>
<protein>
    <submittedName>
        <fullName evidence="1">Uncharacterized protein</fullName>
    </submittedName>
</protein>
<organism evidence="1 2">
    <name type="scientific">Rhodopseudomonas telluris</name>
    <dbReference type="NCBI Taxonomy" id="644215"/>
    <lineage>
        <taxon>Bacteria</taxon>
        <taxon>Pseudomonadati</taxon>
        <taxon>Pseudomonadota</taxon>
        <taxon>Alphaproteobacteria</taxon>
        <taxon>Hyphomicrobiales</taxon>
        <taxon>Nitrobacteraceae</taxon>
        <taxon>Rhodopseudomonas</taxon>
    </lineage>
</organism>
<reference evidence="1 2" key="1">
    <citation type="submission" date="2024-09" db="EMBL/GenBank/DDBJ databases">
        <authorList>
            <person name="Sun Q."/>
            <person name="Mori K."/>
        </authorList>
    </citation>
    <scope>NUCLEOTIDE SEQUENCE [LARGE SCALE GENOMIC DNA]</scope>
    <source>
        <strain evidence="1 2">KCTC 23279</strain>
    </source>
</reference>